<reference evidence="1" key="1">
    <citation type="submission" date="2023-03" db="EMBL/GenBank/DDBJ databases">
        <title>Massive genome expansion in bonnet fungi (Mycena s.s.) driven by repeated elements and novel gene families across ecological guilds.</title>
        <authorList>
            <consortium name="Lawrence Berkeley National Laboratory"/>
            <person name="Harder C.B."/>
            <person name="Miyauchi S."/>
            <person name="Viragh M."/>
            <person name="Kuo A."/>
            <person name="Thoen E."/>
            <person name="Andreopoulos B."/>
            <person name="Lu D."/>
            <person name="Skrede I."/>
            <person name="Drula E."/>
            <person name="Henrissat B."/>
            <person name="Morin E."/>
            <person name="Kohler A."/>
            <person name="Barry K."/>
            <person name="LaButti K."/>
            <person name="Morin E."/>
            <person name="Salamov A."/>
            <person name="Lipzen A."/>
            <person name="Mereny Z."/>
            <person name="Hegedus B."/>
            <person name="Baldrian P."/>
            <person name="Stursova M."/>
            <person name="Weitz H."/>
            <person name="Taylor A."/>
            <person name="Grigoriev I.V."/>
            <person name="Nagy L.G."/>
            <person name="Martin F."/>
            <person name="Kauserud H."/>
        </authorList>
    </citation>
    <scope>NUCLEOTIDE SEQUENCE</scope>
    <source>
        <strain evidence="1">CBHHK182m</strain>
    </source>
</reference>
<evidence type="ECO:0000313" key="1">
    <source>
        <dbReference type="EMBL" id="KAJ7783205.1"/>
    </source>
</evidence>
<keyword evidence="2" id="KW-1185">Reference proteome</keyword>
<protein>
    <submittedName>
        <fullName evidence="1">Uncharacterized protein</fullName>
    </submittedName>
</protein>
<name>A0AAD7P0P8_9AGAR</name>
<dbReference type="Proteomes" id="UP001215598">
    <property type="component" value="Unassembled WGS sequence"/>
</dbReference>
<proteinExistence type="predicted"/>
<dbReference type="EMBL" id="JARKIB010000003">
    <property type="protein sequence ID" value="KAJ7783205.1"/>
    <property type="molecule type" value="Genomic_DNA"/>
</dbReference>
<gene>
    <name evidence="1" type="ORF">B0H16DRAFT_483955</name>
</gene>
<comment type="caution">
    <text evidence="1">The sequence shown here is derived from an EMBL/GenBank/DDBJ whole genome shotgun (WGS) entry which is preliminary data.</text>
</comment>
<dbReference type="AlphaFoldDB" id="A0AAD7P0P8"/>
<organism evidence="1 2">
    <name type="scientific">Mycena metata</name>
    <dbReference type="NCBI Taxonomy" id="1033252"/>
    <lineage>
        <taxon>Eukaryota</taxon>
        <taxon>Fungi</taxon>
        <taxon>Dikarya</taxon>
        <taxon>Basidiomycota</taxon>
        <taxon>Agaricomycotina</taxon>
        <taxon>Agaricomycetes</taxon>
        <taxon>Agaricomycetidae</taxon>
        <taxon>Agaricales</taxon>
        <taxon>Marasmiineae</taxon>
        <taxon>Mycenaceae</taxon>
        <taxon>Mycena</taxon>
    </lineage>
</organism>
<sequence length="139" mass="15416">MQERPRRGLEPGRISITITLIGCGQCFRGRRRNACNNGSIGPCIIRVCDVAGIVYDLGFSCKQGSIRTQKRMKHKTDLLLFPQSKQTNAGDFHDLESHTGNITLRLTAATKARDEDLVVLVHKVEATIVLRPSDAIQTE</sequence>
<evidence type="ECO:0000313" key="2">
    <source>
        <dbReference type="Proteomes" id="UP001215598"/>
    </source>
</evidence>
<accession>A0AAD7P0P8</accession>